<proteinExistence type="predicted"/>
<dbReference type="Pfam" id="PF00356">
    <property type="entry name" value="LacI"/>
    <property type="match status" value="1"/>
</dbReference>
<dbReference type="Gene3D" id="1.10.260.40">
    <property type="entry name" value="lambda repressor-like DNA-binding domains"/>
    <property type="match status" value="1"/>
</dbReference>
<evidence type="ECO:0000256" key="1">
    <source>
        <dbReference type="ARBA" id="ARBA00023015"/>
    </source>
</evidence>
<comment type="caution">
    <text evidence="5">The sequence shown here is derived from an EMBL/GenBank/DDBJ whole genome shotgun (WGS) entry which is preliminary data.</text>
</comment>
<dbReference type="Pfam" id="PF00532">
    <property type="entry name" value="Peripla_BP_1"/>
    <property type="match status" value="1"/>
</dbReference>
<dbReference type="GO" id="GO:0003700">
    <property type="term" value="F:DNA-binding transcription factor activity"/>
    <property type="evidence" value="ECO:0007669"/>
    <property type="project" value="TreeGrafter"/>
</dbReference>
<evidence type="ECO:0000313" key="5">
    <source>
        <dbReference type="EMBL" id="EKB47987.1"/>
    </source>
</evidence>
<keyword evidence="3" id="KW-0804">Transcription</keyword>
<evidence type="ECO:0000259" key="4">
    <source>
        <dbReference type="PROSITE" id="PS50932"/>
    </source>
</evidence>
<feature type="domain" description="HTH lacI-type" evidence="4">
    <location>
        <begin position="6"/>
        <end position="63"/>
    </location>
</feature>
<dbReference type="Gene3D" id="3.40.50.2300">
    <property type="match status" value="2"/>
</dbReference>
<evidence type="ECO:0000313" key="6">
    <source>
        <dbReference type="Proteomes" id="UP000004478"/>
    </source>
</evidence>
<dbReference type="AlphaFoldDB" id="K1L785"/>
<dbReference type="InterPro" id="IPR001761">
    <property type="entry name" value="Peripla_BP/Lac1_sug-bd_dom"/>
</dbReference>
<keyword evidence="2" id="KW-0238">DNA-binding</keyword>
<dbReference type="CDD" id="cd01392">
    <property type="entry name" value="HTH_LacI"/>
    <property type="match status" value="1"/>
</dbReference>
<dbReference type="SMART" id="SM00354">
    <property type="entry name" value="HTH_LACI"/>
    <property type="match status" value="1"/>
</dbReference>
<dbReference type="PATRIC" id="fig|1225176.3.peg.3625"/>
<name>K1L785_CECL9</name>
<reference evidence="5 6" key="1">
    <citation type="journal article" date="2012" name="J. Bacteriol.">
        <title>Draft Genome Sequence of Cecembia lonarensis Strain LW9T, Isolated from Lonar Lake, a Haloalkaline Lake in India.</title>
        <authorList>
            <person name="Shivaji S."/>
            <person name="Ara S."/>
            <person name="Singh A."/>
            <person name="Pinnaka A.K."/>
        </authorList>
    </citation>
    <scope>NUCLEOTIDE SEQUENCE [LARGE SCALE GENOMIC DNA]</scope>
    <source>
        <strain evidence="5 6">LW9</strain>
    </source>
</reference>
<dbReference type="PROSITE" id="PS50932">
    <property type="entry name" value="HTH_LACI_2"/>
    <property type="match status" value="1"/>
</dbReference>
<dbReference type="PANTHER" id="PTHR30146">
    <property type="entry name" value="LACI-RELATED TRANSCRIPTIONAL REPRESSOR"/>
    <property type="match status" value="1"/>
</dbReference>
<dbReference type="Proteomes" id="UP000004478">
    <property type="component" value="Unassembled WGS sequence"/>
</dbReference>
<dbReference type="RefSeq" id="WP_009186432.1">
    <property type="nucleotide sequence ID" value="NZ_AMGM01000077.1"/>
</dbReference>
<dbReference type="InterPro" id="IPR028082">
    <property type="entry name" value="Peripla_BP_I"/>
</dbReference>
<dbReference type="InterPro" id="IPR000843">
    <property type="entry name" value="HTH_LacI"/>
</dbReference>
<organism evidence="5 6">
    <name type="scientific">Cecembia lonarensis (strain CCUG 58316 / KCTC 22772 / LW9)</name>
    <dbReference type="NCBI Taxonomy" id="1225176"/>
    <lineage>
        <taxon>Bacteria</taxon>
        <taxon>Pseudomonadati</taxon>
        <taxon>Bacteroidota</taxon>
        <taxon>Cytophagia</taxon>
        <taxon>Cytophagales</taxon>
        <taxon>Cyclobacteriaceae</taxon>
        <taxon>Cecembia</taxon>
    </lineage>
</organism>
<dbReference type="PANTHER" id="PTHR30146:SF109">
    <property type="entry name" value="HTH-TYPE TRANSCRIPTIONAL REGULATOR GALS"/>
    <property type="match status" value="1"/>
</dbReference>
<dbReference type="SUPFAM" id="SSF47413">
    <property type="entry name" value="lambda repressor-like DNA-binding domains"/>
    <property type="match status" value="1"/>
</dbReference>
<evidence type="ECO:0000256" key="3">
    <source>
        <dbReference type="ARBA" id="ARBA00023163"/>
    </source>
</evidence>
<keyword evidence="6" id="KW-1185">Reference proteome</keyword>
<dbReference type="GO" id="GO:0000976">
    <property type="term" value="F:transcription cis-regulatory region binding"/>
    <property type="evidence" value="ECO:0007669"/>
    <property type="project" value="TreeGrafter"/>
</dbReference>
<dbReference type="InterPro" id="IPR010982">
    <property type="entry name" value="Lambda_DNA-bd_dom_sf"/>
</dbReference>
<protein>
    <submittedName>
        <fullName evidence="5">Ribose operon repressor</fullName>
    </submittedName>
</protein>
<dbReference type="EMBL" id="AMGM01000077">
    <property type="protein sequence ID" value="EKB47987.1"/>
    <property type="molecule type" value="Genomic_DNA"/>
</dbReference>
<gene>
    <name evidence="5" type="primary">rbsR</name>
    <name evidence="5" type="ORF">B879_03415</name>
</gene>
<keyword evidence="1" id="KW-0805">Transcription regulation</keyword>
<dbReference type="SUPFAM" id="SSF53822">
    <property type="entry name" value="Periplasmic binding protein-like I"/>
    <property type="match status" value="1"/>
</dbReference>
<sequence>MAKKKTSIKDIADALGVSITTVSFILNGKAREKRISEEVTKKVEAYIDKIGYRPSHLAQSLRLGKSRVIVFMVEDISNQFFASIARLIEEKAYMNGYKIIYCSTDNDDEKAKELINTFRVRNVDGFIITPTPGLEFTIQSLLEEELPLVLFDRWLPDLDTSYVIVENRKSSEEATRHLIDQGCKHIGFVTVASDQSQMRDRMAGYLEAVEMAACRQIY</sequence>
<accession>K1L785</accession>
<evidence type="ECO:0000256" key="2">
    <source>
        <dbReference type="ARBA" id="ARBA00023125"/>
    </source>
</evidence>